<geneLocation type="plasmid" evidence="3 4">
    <name>pII</name>
</geneLocation>
<dbReference type="EMBL" id="LR699553">
    <property type="protein sequence ID" value="VVD30243.1"/>
    <property type="molecule type" value="Genomic_DNA"/>
</dbReference>
<dbReference type="EMBL" id="LR699556">
    <property type="protein sequence ID" value="VVD31222.1"/>
    <property type="molecule type" value="Genomic_DNA"/>
</dbReference>
<dbReference type="Pfam" id="PF01527">
    <property type="entry name" value="HTH_Tnp_1"/>
    <property type="match status" value="1"/>
</dbReference>
<dbReference type="GO" id="GO:0004803">
    <property type="term" value="F:transposase activity"/>
    <property type="evidence" value="ECO:0007669"/>
    <property type="project" value="InterPro"/>
</dbReference>
<feature type="region of interest" description="Disordered" evidence="1">
    <location>
        <begin position="98"/>
        <end position="128"/>
    </location>
</feature>
<dbReference type="AlphaFoldDB" id="A0A5Q4YWV3"/>
<evidence type="ECO:0000313" key="3">
    <source>
        <dbReference type="EMBL" id="VVD31222.1"/>
    </source>
</evidence>
<dbReference type="KEGG" id="pdio:PDMSB3_0098.3"/>
<proteinExistence type="predicted"/>
<sequence>MTPDELDFLPLKVTHIDEGGRRCFDPDGKRRLIEACGKPGASVAGLALKAGVNANQLRKWIMLERRRVTQIDSQKPTRMGSAEFVPVVELAEPDAVTASANLPSSPGMTPVLRPREVVRGSPLPPSPSRLVARLPNGVSLELECSGQDPALITAMIDALRSR</sequence>
<dbReference type="KEGG" id="pdio:PDMSB3_3787"/>
<feature type="compositionally biased region" description="Polar residues" evidence="1">
    <location>
        <begin position="98"/>
        <end position="107"/>
    </location>
</feature>
<keyword evidence="4" id="KW-1185">Reference proteome</keyword>
<gene>
    <name evidence="3" type="ORF">PDMSB3_0098</name>
    <name evidence="2" type="ORF">PDMSB3_3787</name>
</gene>
<dbReference type="GO" id="GO:0003677">
    <property type="term" value="F:DNA binding"/>
    <property type="evidence" value="ECO:0007669"/>
    <property type="project" value="InterPro"/>
</dbReference>
<evidence type="ECO:0000256" key="1">
    <source>
        <dbReference type="SAM" id="MobiDB-lite"/>
    </source>
</evidence>
<keyword evidence="3" id="KW-0614">Plasmid</keyword>
<dbReference type="Proteomes" id="UP000325811">
    <property type="component" value="Chromosome I"/>
</dbReference>
<dbReference type="RefSeq" id="WP_165187044.1">
    <property type="nucleotide sequence ID" value="NZ_LR699553.1"/>
</dbReference>
<dbReference type="InterPro" id="IPR002514">
    <property type="entry name" value="Transposase_8"/>
</dbReference>
<evidence type="ECO:0000313" key="4">
    <source>
        <dbReference type="Proteomes" id="UP000325811"/>
    </source>
</evidence>
<name>A0A5Q4YWV3_9BURK</name>
<dbReference type="NCBIfam" id="NF047595">
    <property type="entry name" value="IS66_ISRel24_TnpA"/>
    <property type="match status" value="1"/>
</dbReference>
<accession>A0A5Q4YWV3</accession>
<protein>
    <submittedName>
        <fullName evidence="3">Mobile element protein</fullName>
    </submittedName>
</protein>
<organism evidence="3 4">
    <name type="scientific">Paraburkholderia dioscoreae</name>
    <dbReference type="NCBI Taxonomy" id="2604047"/>
    <lineage>
        <taxon>Bacteria</taxon>
        <taxon>Pseudomonadati</taxon>
        <taxon>Pseudomonadota</taxon>
        <taxon>Betaproteobacteria</taxon>
        <taxon>Burkholderiales</taxon>
        <taxon>Burkholderiaceae</taxon>
        <taxon>Paraburkholderia</taxon>
    </lineage>
</organism>
<dbReference type="Proteomes" id="UP000325811">
    <property type="component" value="Plasmid pII"/>
</dbReference>
<reference evidence="3 4" key="1">
    <citation type="submission" date="2019-08" db="EMBL/GenBank/DDBJ databases">
        <authorList>
            <person name="Herpell B J."/>
        </authorList>
    </citation>
    <scope>NUCLEOTIDE SEQUENCE [LARGE SCALE GENOMIC DNA]</scope>
    <source>
        <strain evidence="4">Msb3</strain>
        <strain evidence="3">PDMSB31</strain>
        <plasmid evidence="3 4">pII</plasmid>
    </source>
</reference>
<dbReference type="GO" id="GO:0006313">
    <property type="term" value="P:DNA transposition"/>
    <property type="evidence" value="ECO:0007669"/>
    <property type="project" value="InterPro"/>
</dbReference>
<evidence type="ECO:0000313" key="2">
    <source>
        <dbReference type="EMBL" id="VVD30243.1"/>
    </source>
</evidence>